<gene>
    <name evidence="2" type="ORF">UFOVP457_22</name>
</gene>
<reference evidence="2" key="1">
    <citation type="submission" date="2020-04" db="EMBL/GenBank/DDBJ databases">
        <authorList>
            <person name="Chiriac C."/>
            <person name="Salcher M."/>
            <person name="Ghai R."/>
            <person name="Kavagutti S V."/>
        </authorList>
    </citation>
    <scope>NUCLEOTIDE SEQUENCE</scope>
</reference>
<proteinExistence type="predicted"/>
<feature type="region of interest" description="Disordered" evidence="1">
    <location>
        <begin position="52"/>
        <end position="71"/>
    </location>
</feature>
<name>A0A6J5MBS2_9CAUD</name>
<dbReference type="EMBL" id="LR796435">
    <property type="protein sequence ID" value="CAB4144058.1"/>
    <property type="molecule type" value="Genomic_DNA"/>
</dbReference>
<protein>
    <submittedName>
        <fullName evidence="2">Uncharacterized protein</fullName>
    </submittedName>
</protein>
<accession>A0A6J5MBS2</accession>
<organism evidence="2">
    <name type="scientific">uncultured Caudovirales phage</name>
    <dbReference type="NCBI Taxonomy" id="2100421"/>
    <lineage>
        <taxon>Viruses</taxon>
        <taxon>Duplodnaviria</taxon>
        <taxon>Heunggongvirae</taxon>
        <taxon>Uroviricota</taxon>
        <taxon>Caudoviricetes</taxon>
        <taxon>Peduoviridae</taxon>
        <taxon>Maltschvirus</taxon>
        <taxon>Maltschvirus maltsch</taxon>
    </lineage>
</organism>
<evidence type="ECO:0000256" key="1">
    <source>
        <dbReference type="SAM" id="MobiDB-lite"/>
    </source>
</evidence>
<evidence type="ECO:0000313" key="2">
    <source>
        <dbReference type="EMBL" id="CAB4144058.1"/>
    </source>
</evidence>
<sequence>MKVANMETKRKKDYSQELHFDVIEEIKRQFGDQIFREKPDLFAQVAALINEDKPKEAPRSHKKQQVKTEESKPLAVWTGRRVSIQKPESEAIKNRILELGRKVERFTRSEAKEACKGIISNVDSIDSVLHSQIIYLLNHQLIKTVAKGLKQTLKNGKKKINYYALA</sequence>